<proteinExistence type="predicted"/>
<feature type="transmembrane region" description="Helical" evidence="1">
    <location>
        <begin position="67"/>
        <end position="87"/>
    </location>
</feature>
<organism evidence="3 4">
    <name type="scientific">Rhipicephalus microplus</name>
    <name type="common">Cattle tick</name>
    <name type="synonym">Boophilus microplus</name>
    <dbReference type="NCBI Taxonomy" id="6941"/>
    <lineage>
        <taxon>Eukaryota</taxon>
        <taxon>Metazoa</taxon>
        <taxon>Ecdysozoa</taxon>
        <taxon>Arthropoda</taxon>
        <taxon>Chelicerata</taxon>
        <taxon>Arachnida</taxon>
        <taxon>Acari</taxon>
        <taxon>Parasitiformes</taxon>
        <taxon>Ixodida</taxon>
        <taxon>Ixodoidea</taxon>
        <taxon>Ixodidae</taxon>
        <taxon>Rhipicephalinae</taxon>
        <taxon>Rhipicephalus</taxon>
        <taxon>Boophilus</taxon>
    </lineage>
</organism>
<reference evidence="3" key="1">
    <citation type="journal article" date="2020" name="Cell">
        <title>Large-Scale Comparative Analyses of Tick Genomes Elucidate Their Genetic Diversity and Vector Capacities.</title>
        <authorList>
            <consortium name="Tick Genome and Microbiome Consortium (TIGMIC)"/>
            <person name="Jia N."/>
            <person name="Wang J."/>
            <person name="Shi W."/>
            <person name="Du L."/>
            <person name="Sun Y."/>
            <person name="Zhan W."/>
            <person name="Jiang J.F."/>
            <person name="Wang Q."/>
            <person name="Zhang B."/>
            <person name="Ji P."/>
            <person name="Bell-Sakyi L."/>
            <person name="Cui X.M."/>
            <person name="Yuan T.T."/>
            <person name="Jiang B.G."/>
            <person name="Yang W.F."/>
            <person name="Lam T.T."/>
            <person name="Chang Q.C."/>
            <person name="Ding S.J."/>
            <person name="Wang X.J."/>
            <person name="Zhu J.G."/>
            <person name="Ruan X.D."/>
            <person name="Zhao L."/>
            <person name="Wei J.T."/>
            <person name="Ye R.Z."/>
            <person name="Que T.C."/>
            <person name="Du C.H."/>
            <person name="Zhou Y.H."/>
            <person name="Cheng J.X."/>
            <person name="Dai P.F."/>
            <person name="Guo W.B."/>
            <person name="Han X.H."/>
            <person name="Huang E.J."/>
            <person name="Li L.F."/>
            <person name="Wei W."/>
            <person name="Gao Y.C."/>
            <person name="Liu J.Z."/>
            <person name="Shao H.Z."/>
            <person name="Wang X."/>
            <person name="Wang C.C."/>
            <person name="Yang T.C."/>
            <person name="Huo Q.B."/>
            <person name="Li W."/>
            <person name="Chen H.Y."/>
            <person name="Chen S.E."/>
            <person name="Zhou L.G."/>
            <person name="Ni X.B."/>
            <person name="Tian J.H."/>
            <person name="Sheng Y."/>
            <person name="Liu T."/>
            <person name="Pan Y.S."/>
            <person name="Xia L.Y."/>
            <person name="Li J."/>
            <person name="Zhao F."/>
            <person name="Cao W.C."/>
        </authorList>
    </citation>
    <scope>NUCLEOTIDE SEQUENCE</scope>
    <source>
        <strain evidence="3">Rmic-2018</strain>
    </source>
</reference>
<accession>A0A9J6DI68</accession>
<reference evidence="3" key="2">
    <citation type="submission" date="2021-09" db="EMBL/GenBank/DDBJ databases">
        <authorList>
            <person name="Jia N."/>
            <person name="Wang J."/>
            <person name="Shi W."/>
            <person name="Du L."/>
            <person name="Sun Y."/>
            <person name="Zhan W."/>
            <person name="Jiang J."/>
            <person name="Wang Q."/>
            <person name="Zhang B."/>
            <person name="Ji P."/>
            <person name="Sakyi L.B."/>
            <person name="Cui X."/>
            <person name="Yuan T."/>
            <person name="Jiang B."/>
            <person name="Yang W."/>
            <person name="Lam T.T.-Y."/>
            <person name="Chang Q."/>
            <person name="Ding S."/>
            <person name="Wang X."/>
            <person name="Zhu J."/>
            <person name="Ruan X."/>
            <person name="Zhao L."/>
            <person name="Wei J."/>
            <person name="Que T."/>
            <person name="Du C."/>
            <person name="Cheng J."/>
            <person name="Dai P."/>
            <person name="Han X."/>
            <person name="Huang E."/>
            <person name="Gao Y."/>
            <person name="Liu J."/>
            <person name="Shao H."/>
            <person name="Ye R."/>
            <person name="Li L."/>
            <person name="Wei W."/>
            <person name="Wang X."/>
            <person name="Wang C."/>
            <person name="Huo Q."/>
            <person name="Li W."/>
            <person name="Guo W."/>
            <person name="Chen H."/>
            <person name="Chen S."/>
            <person name="Zhou L."/>
            <person name="Zhou L."/>
            <person name="Ni X."/>
            <person name="Tian J."/>
            <person name="Zhou Y."/>
            <person name="Sheng Y."/>
            <person name="Liu T."/>
            <person name="Pan Y."/>
            <person name="Xia L."/>
            <person name="Li J."/>
            <person name="Zhao F."/>
            <person name="Cao W."/>
        </authorList>
    </citation>
    <scope>NUCLEOTIDE SEQUENCE</scope>
    <source>
        <strain evidence="3">Rmic-2018</strain>
        <tissue evidence="3">Larvae</tissue>
    </source>
</reference>
<protein>
    <submittedName>
        <fullName evidence="3">Uncharacterized protein</fullName>
    </submittedName>
</protein>
<keyword evidence="1" id="KW-1133">Transmembrane helix</keyword>
<keyword evidence="1" id="KW-0472">Membrane</keyword>
<feature type="signal peptide" evidence="2">
    <location>
        <begin position="1"/>
        <end position="19"/>
    </location>
</feature>
<keyword evidence="4" id="KW-1185">Reference proteome</keyword>
<keyword evidence="1" id="KW-0812">Transmembrane</keyword>
<feature type="chain" id="PRO_5039907531" evidence="2">
    <location>
        <begin position="20"/>
        <end position="147"/>
    </location>
</feature>
<dbReference type="PANTHER" id="PTHR11388">
    <property type="entry name" value="ORGANIC ANION TRANSPORTER"/>
    <property type="match status" value="1"/>
</dbReference>
<dbReference type="GO" id="GO:0015347">
    <property type="term" value="F:sodium-independent organic anion transmembrane transporter activity"/>
    <property type="evidence" value="ECO:0007669"/>
    <property type="project" value="TreeGrafter"/>
</dbReference>
<comment type="caution">
    <text evidence="3">The sequence shown here is derived from an EMBL/GenBank/DDBJ whole genome shotgun (WGS) entry which is preliminary data.</text>
</comment>
<evidence type="ECO:0000256" key="2">
    <source>
        <dbReference type="SAM" id="SignalP"/>
    </source>
</evidence>
<dbReference type="InterPro" id="IPR004156">
    <property type="entry name" value="OATP"/>
</dbReference>
<sequence length="147" mass="15320">MLFSLLGAVSSMLPYLVYGPGKHLEGDVRMVSGVSTSTTQFCGTSDVDAAAASCQAIKEDAASIGPLMFFFMGNFLNGLGGTAYYVIGTTYMDDNVKKKNSAVYFGMSAILLSLLLRSTTSIEKSVITRGIGVGDSSGKASAVSVRS</sequence>
<dbReference type="Proteomes" id="UP000821866">
    <property type="component" value="Chromosome 7"/>
</dbReference>
<evidence type="ECO:0000313" key="3">
    <source>
        <dbReference type="EMBL" id="KAH8021916.1"/>
    </source>
</evidence>
<dbReference type="EMBL" id="JABSTU010000009">
    <property type="protein sequence ID" value="KAH8021916.1"/>
    <property type="molecule type" value="Genomic_DNA"/>
</dbReference>
<dbReference type="AlphaFoldDB" id="A0A9J6DI68"/>
<evidence type="ECO:0000313" key="4">
    <source>
        <dbReference type="Proteomes" id="UP000821866"/>
    </source>
</evidence>
<gene>
    <name evidence="3" type="ORF">HPB51_018765</name>
</gene>
<name>A0A9J6DI68_RHIMP</name>
<feature type="transmembrane region" description="Helical" evidence="1">
    <location>
        <begin position="102"/>
        <end position="119"/>
    </location>
</feature>
<dbReference type="GO" id="GO:0043252">
    <property type="term" value="P:sodium-independent organic anion transport"/>
    <property type="evidence" value="ECO:0007669"/>
    <property type="project" value="TreeGrafter"/>
</dbReference>
<dbReference type="Pfam" id="PF03137">
    <property type="entry name" value="OATP"/>
    <property type="match status" value="1"/>
</dbReference>
<dbReference type="VEuPathDB" id="VectorBase:LOC119173920"/>
<dbReference type="PANTHER" id="PTHR11388:SF76">
    <property type="entry name" value="SOLUTE CARRIER ORGANIC ANION TRANSPORTER FAMILY MEMBER"/>
    <property type="match status" value="1"/>
</dbReference>
<dbReference type="GO" id="GO:0016323">
    <property type="term" value="C:basolateral plasma membrane"/>
    <property type="evidence" value="ECO:0007669"/>
    <property type="project" value="TreeGrafter"/>
</dbReference>
<keyword evidence="2" id="KW-0732">Signal</keyword>
<evidence type="ECO:0000256" key="1">
    <source>
        <dbReference type="SAM" id="Phobius"/>
    </source>
</evidence>